<dbReference type="Proteomes" id="UP000278807">
    <property type="component" value="Unassembled WGS sequence"/>
</dbReference>
<dbReference type="InterPro" id="IPR028426">
    <property type="entry name" value="Huntingtin_fam"/>
</dbReference>
<dbReference type="OrthoDB" id="10065698at2759"/>
<dbReference type="GO" id="GO:0005737">
    <property type="term" value="C:cytoplasm"/>
    <property type="evidence" value="ECO:0007669"/>
    <property type="project" value="TreeGrafter"/>
</dbReference>
<proteinExistence type="predicted"/>
<dbReference type="WBParaSite" id="HNAJ_0000326601-mRNA-1">
    <property type="protein sequence ID" value="HNAJ_0000326601-mRNA-1"/>
    <property type="gene ID" value="HNAJ_0000326601"/>
</dbReference>
<evidence type="ECO:0000313" key="1">
    <source>
        <dbReference type="EMBL" id="VDN99124.1"/>
    </source>
</evidence>
<evidence type="ECO:0000313" key="3">
    <source>
        <dbReference type="WBParaSite" id="HNAJ_0000326601-mRNA-1"/>
    </source>
</evidence>
<organism evidence="3">
    <name type="scientific">Rodentolepis nana</name>
    <name type="common">Dwarf tapeworm</name>
    <name type="synonym">Hymenolepis nana</name>
    <dbReference type="NCBI Taxonomy" id="102285"/>
    <lineage>
        <taxon>Eukaryota</taxon>
        <taxon>Metazoa</taxon>
        <taxon>Spiralia</taxon>
        <taxon>Lophotrochozoa</taxon>
        <taxon>Platyhelminthes</taxon>
        <taxon>Cestoda</taxon>
        <taxon>Eucestoda</taxon>
        <taxon>Cyclophyllidea</taxon>
        <taxon>Hymenolepididae</taxon>
        <taxon>Rodentolepis</taxon>
    </lineage>
</organism>
<reference evidence="1 2" key="2">
    <citation type="submission" date="2018-11" db="EMBL/GenBank/DDBJ databases">
        <authorList>
            <consortium name="Pathogen Informatics"/>
        </authorList>
    </citation>
    <scope>NUCLEOTIDE SEQUENCE [LARGE SCALE GENOMIC DNA]</scope>
</reference>
<gene>
    <name evidence="1" type="ORF">HNAJ_LOCUS3265</name>
</gene>
<keyword evidence="2" id="KW-1185">Reference proteome</keyword>
<dbReference type="PANTHER" id="PTHR10170:SF10">
    <property type="entry name" value="HUNTINGTIN"/>
    <property type="match status" value="1"/>
</dbReference>
<protein>
    <submittedName>
        <fullName evidence="3">Rap-GAP domain-containing protein</fullName>
    </submittedName>
</protein>
<evidence type="ECO:0000313" key="2">
    <source>
        <dbReference type="Proteomes" id="UP000278807"/>
    </source>
</evidence>
<name>A0A0R3T878_RODNA</name>
<dbReference type="InterPro" id="IPR048413">
    <property type="entry name" value="Htt_C-HEAT_rpt"/>
</dbReference>
<reference evidence="3" key="1">
    <citation type="submission" date="2017-02" db="UniProtKB">
        <authorList>
            <consortium name="WormBaseParasite"/>
        </authorList>
    </citation>
    <scope>IDENTIFICATION</scope>
</reference>
<dbReference type="Pfam" id="PF12372">
    <property type="entry name" value="Htt_N-HEAT"/>
    <property type="match status" value="1"/>
</dbReference>
<sequence>MKEKEASSFADPTTRDRTMDLLGSTLNAFSRLTEVLRFAEVISWVEEVLVYLEAAFTWAPSFVLDAAINLLRVLFGTNLSSIWNTELSSKFHAVFDFDVSPTSETSSLDEQIKLICETHFENASQIRFSNAIGRSFLDWLHSARQSHQPAMLRPESLPANIQQPNLAYYIRLFEPLVLQCIHQYHLHTDPTVQAKILQILTVLIELGVNYAQLDEESCFLKTLMSQCESLQHSNATASYNHQTSSKDASELVSSLFKFFIVLTYERKSSASSNLESRTVLTLSEVVHLAEVLAAGGVDVDSFVIPALAPLIIDIYVRRGARYHPALRINALNSPQEKLSDLNAQVAKDLHDWTVHREAMLRFLLPKFIEYPKTFDFLCVILEDASRTDTVLKVAFESGESTLSYGTATEIFGHFMTALADCSLHLDSCGDVDSCLRLVRRLASPHWPATTLHDVIFHKIIVTLYKERSEAISFKQSSQQLQRLMACKFVCLRFLLLVAMKQPSSLLPALRDFGKCGQSDPRAVLFEHLLDYLAIISESILDHLTSSLDDIFVSSTESQPGTFLGQLLLAFQLDILALVRLHALTVTGIPIEKIEHLDAIFSTYGRFKPLVAILWYQLRAELFQTPVESRIQLTPYHRNSVCVRKVTFLFHSRIKKHGFTHLPSDIDLLDLMKSSELSGLILSIDDTKQRLELLKKIISTTVSRFETAVVPSHALSQLKTLRILLLLISNFIDQGWELDSLKYFLLDLTASFKEWFDIRPKNPLFGLPAIRKELEFALLNCLTGVENLKLDELPEDLDSFLKSLDSSKAFRTFFTTELPKTLGKISNRLSKNVFKEEPQSSSANDMAETYLSNALNVYYKDGGRLAAKLFQSNPYFELPADLPPRFLQHVIRLGFVTTMKSFSPDASEAFKTDSLWQKGKELLFQKLSSLNQVQNAMDSINQRQFVGLAAATVDFLVLSTRLPLPSTPSDEEIEVMTVLLQTLVQIFIRNVTEETGVPLLINLDLPLLTLRLAIVLIASASDKIQDFVKLNLETFIQFAETLNIAASLSKPNTLVPCRTSHSADQLLYRLRGLLVPKQPGIFRDSTNAYSLTRFTEVLNSFAANAGSTGGGCGAVGDGHERSRVALTSVFGLCRLCPLGKLYSNAHGMGSTHLSTQFSAFLISLCRRHDILPTLRQPNAFCESADIDQIPDSVQSGIASNGILQWSPDRVAEMDKDVLAEASAWLLSLGWLDKTMFESSWTALLTMCSPQPLSLSLSSSLEDEDNPFLNSKEEQVEENHCRVICLNTLTRLLLNAAHRPKPGDPLNSSPIHQPRLSLPPQFMHTKIGCRISHVMGCLDQETRSWFYDISPTLGVIGYDAGNSEGSLSWLSANIDLEHPADLDSPANQVPIGCLVKWMLHSPEPAGFEPDTIISCLQSLRLVHHAWLRPFEELFLSRVTESLSTSTSTLNITNQKSASISSRLSAITSPQNSQRNKFMQLFKRGSKIITSSGQGDSENHLPLAFGDAILLTGVLSPIEKRDTSLSDIPKAELENSDKLTEIAPSETGSVLQSHGECALPSLAVLTAVVKSAVLCSNLFTTREEFLWLIGCLQAGNLYISNKNECIF</sequence>
<dbReference type="STRING" id="102285.A0A0R3T878"/>
<dbReference type="EMBL" id="UZAE01001851">
    <property type="protein sequence ID" value="VDN99124.1"/>
    <property type="molecule type" value="Genomic_DNA"/>
</dbReference>
<accession>A0A0R3T878</accession>
<dbReference type="Pfam" id="PF20927">
    <property type="entry name" value="Htt_C-HEAT"/>
    <property type="match status" value="1"/>
</dbReference>
<dbReference type="PANTHER" id="PTHR10170">
    <property type="entry name" value="HUNTINGTON DISEASE PROTEIN"/>
    <property type="match status" value="1"/>
</dbReference>
<dbReference type="InterPro" id="IPR024613">
    <property type="entry name" value="Huntingtin_N_HEAT_rpt-2"/>
</dbReference>